<gene>
    <name evidence="3" type="ORF">POM88_013925</name>
</gene>
<dbReference type="Pfam" id="PF22379">
    <property type="entry name" value="OB_MCM10"/>
    <property type="match status" value="1"/>
</dbReference>
<evidence type="ECO:0000259" key="2">
    <source>
        <dbReference type="Pfam" id="PF22379"/>
    </source>
</evidence>
<feature type="domain" description="MCM10 OB-fold" evidence="2">
    <location>
        <begin position="86"/>
        <end position="212"/>
    </location>
</feature>
<dbReference type="GO" id="GO:0043596">
    <property type="term" value="C:nuclear replication fork"/>
    <property type="evidence" value="ECO:0007669"/>
    <property type="project" value="TreeGrafter"/>
</dbReference>
<dbReference type="EMBL" id="JAUIZM010000003">
    <property type="protein sequence ID" value="KAK1394869.1"/>
    <property type="molecule type" value="Genomic_DNA"/>
</dbReference>
<dbReference type="Proteomes" id="UP001237642">
    <property type="component" value="Unassembled WGS sequence"/>
</dbReference>
<proteinExistence type="predicted"/>
<organism evidence="3 4">
    <name type="scientific">Heracleum sosnowskyi</name>
    <dbReference type="NCBI Taxonomy" id="360622"/>
    <lineage>
        <taxon>Eukaryota</taxon>
        <taxon>Viridiplantae</taxon>
        <taxon>Streptophyta</taxon>
        <taxon>Embryophyta</taxon>
        <taxon>Tracheophyta</taxon>
        <taxon>Spermatophyta</taxon>
        <taxon>Magnoliopsida</taxon>
        <taxon>eudicotyledons</taxon>
        <taxon>Gunneridae</taxon>
        <taxon>Pentapetalae</taxon>
        <taxon>asterids</taxon>
        <taxon>campanulids</taxon>
        <taxon>Apiales</taxon>
        <taxon>Apiaceae</taxon>
        <taxon>Apioideae</taxon>
        <taxon>apioid superclade</taxon>
        <taxon>Tordylieae</taxon>
        <taxon>Tordyliinae</taxon>
        <taxon>Heracleum</taxon>
    </lineage>
</organism>
<dbReference type="InterPro" id="IPR040184">
    <property type="entry name" value="Mcm10"/>
</dbReference>
<reference evidence="3" key="1">
    <citation type="submission" date="2023-02" db="EMBL/GenBank/DDBJ databases">
        <title>Genome of toxic invasive species Heracleum sosnowskyi carries increased number of genes despite the absence of recent whole-genome duplications.</title>
        <authorList>
            <person name="Schelkunov M."/>
            <person name="Shtratnikova V."/>
            <person name="Makarenko M."/>
            <person name="Klepikova A."/>
            <person name="Omelchenko D."/>
            <person name="Novikova G."/>
            <person name="Obukhova E."/>
            <person name="Bogdanov V."/>
            <person name="Penin A."/>
            <person name="Logacheva M."/>
        </authorList>
    </citation>
    <scope>NUCLEOTIDE SEQUENCE</scope>
    <source>
        <strain evidence="3">Hsosn_3</strain>
        <tissue evidence="3">Leaf</tissue>
    </source>
</reference>
<dbReference type="GO" id="GO:0003688">
    <property type="term" value="F:DNA replication origin binding"/>
    <property type="evidence" value="ECO:0007669"/>
    <property type="project" value="TreeGrafter"/>
</dbReference>
<dbReference type="GO" id="GO:0003697">
    <property type="term" value="F:single-stranded DNA binding"/>
    <property type="evidence" value="ECO:0007669"/>
    <property type="project" value="InterPro"/>
</dbReference>
<keyword evidence="4" id="KW-1185">Reference proteome</keyword>
<accession>A0AAD8IZG8</accession>
<evidence type="ECO:0000256" key="1">
    <source>
        <dbReference type="SAM" id="MobiDB-lite"/>
    </source>
</evidence>
<dbReference type="GO" id="GO:0006270">
    <property type="term" value="P:DNA replication initiation"/>
    <property type="evidence" value="ECO:0007669"/>
    <property type="project" value="InterPro"/>
</dbReference>
<comment type="caution">
    <text evidence="3">The sequence shown here is derived from an EMBL/GenBank/DDBJ whole genome shotgun (WGS) entry which is preliminary data.</text>
</comment>
<feature type="region of interest" description="Disordered" evidence="1">
    <location>
        <begin position="1"/>
        <end position="50"/>
    </location>
</feature>
<dbReference type="PANTHER" id="PTHR13454">
    <property type="entry name" value="PROTEIN MCM10 HOMOLOG"/>
    <property type="match status" value="1"/>
</dbReference>
<evidence type="ECO:0000313" key="3">
    <source>
        <dbReference type="EMBL" id="KAK1394869.1"/>
    </source>
</evidence>
<dbReference type="PANTHER" id="PTHR13454:SF11">
    <property type="entry name" value="PROTEIN MCM10 HOMOLOG"/>
    <property type="match status" value="1"/>
</dbReference>
<protein>
    <submittedName>
        <fullName evidence="3">Zf-primase domain-containing protein</fullName>
    </submittedName>
</protein>
<reference evidence="3" key="2">
    <citation type="submission" date="2023-05" db="EMBL/GenBank/DDBJ databases">
        <authorList>
            <person name="Schelkunov M.I."/>
        </authorList>
    </citation>
    <scope>NUCLEOTIDE SEQUENCE</scope>
    <source>
        <strain evidence="3">Hsosn_3</strain>
        <tissue evidence="3">Leaf</tissue>
    </source>
</reference>
<dbReference type="AlphaFoldDB" id="A0AAD8IZG8"/>
<evidence type="ECO:0000313" key="4">
    <source>
        <dbReference type="Proteomes" id="UP001237642"/>
    </source>
</evidence>
<dbReference type="Gene3D" id="2.40.50.140">
    <property type="entry name" value="Nucleic acid-binding proteins"/>
    <property type="match status" value="1"/>
</dbReference>
<dbReference type="InterPro" id="IPR055065">
    <property type="entry name" value="OB_MCM10"/>
</dbReference>
<sequence>MSNETDDLDLLLSLQDRVLETPPTSPSAPARTPQSGYLSDDASPKRGGDVDMSVFRNAVQDCLDYDPETSKKEIKSKNSSDGSVEKFSGLRIRNQLVSPVELANRLSDIRFIRLPAIKKLLLGDTLSGCWATVGVLIEKGEQRMSSAGKPYCIWKVGSLDEDTASVFLFGTAYQKKSKDEVGSVFAFLSCGARKDNSKIGCSLSVYNASQILKLGTSVDYVVCKGNDCKNVINRRQGIYCKYHKLKSSEKYSKSRNELKGGNLRMSVNNHLKSEGIYVVNPHAQKRNVAKPNQVLSVEGLKKALSNAGKVTTNQYSQGIRFLTQITGMGDSKTMKKGPTALNKSLQSAINKPLHSAQKRSSSSAGSELPVKGTSQVPNAKRSKAEERQHSSNKTNQTKEKMIELDFISSDEET</sequence>
<feature type="region of interest" description="Disordered" evidence="1">
    <location>
        <begin position="350"/>
        <end position="413"/>
    </location>
</feature>
<name>A0AAD8IZG8_9APIA</name>
<dbReference type="InterPro" id="IPR012340">
    <property type="entry name" value="NA-bd_OB-fold"/>
</dbReference>